<dbReference type="SUPFAM" id="SSF51735">
    <property type="entry name" value="NAD(P)-binding Rossmann-fold domains"/>
    <property type="match status" value="1"/>
</dbReference>
<name>A0ABD0WTS4_UMBPY</name>
<keyword evidence="5" id="KW-0949">S-adenosyl-L-methionine</keyword>
<comment type="pathway">
    <text evidence="9">Carbohydrate metabolism; D-arabinitol metabolism.</text>
</comment>
<evidence type="ECO:0000256" key="11">
    <source>
        <dbReference type="ARBA" id="ARBA00070881"/>
    </source>
</evidence>
<dbReference type="PANTHER" id="PTHR42760">
    <property type="entry name" value="SHORT-CHAIN DEHYDROGENASES/REDUCTASES FAMILY MEMBER"/>
    <property type="match status" value="1"/>
</dbReference>
<dbReference type="InterPro" id="IPR029063">
    <property type="entry name" value="SAM-dependent_MTases_sf"/>
</dbReference>
<evidence type="ECO:0000256" key="5">
    <source>
        <dbReference type="ARBA" id="ARBA00022691"/>
    </source>
</evidence>
<dbReference type="FunFam" id="3.40.50.150:FF:000707">
    <property type="entry name" value="Zgc:113054"/>
    <property type="match status" value="1"/>
</dbReference>
<comment type="similarity">
    <text evidence="8">Belongs to the class I-like SAM-binding methyltransferase superfamily. Cation-dependent O-methyltransferase family.</text>
</comment>
<dbReference type="FunFam" id="3.40.50.720:FF:000240">
    <property type="entry name" value="SDR family oxidoreductase"/>
    <property type="match status" value="1"/>
</dbReference>
<evidence type="ECO:0000256" key="4">
    <source>
        <dbReference type="ARBA" id="ARBA00022679"/>
    </source>
</evidence>
<dbReference type="Pfam" id="PF13561">
    <property type="entry name" value="adh_short_C2"/>
    <property type="match status" value="1"/>
</dbReference>
<evidence type="ECO:0000313" key="13">
    <source>
        <dbReference type="Proteomes" id="UP001557470"/>
    </source>
</evidence>
<dbReference type="PANTHER" id="PTHR42760:SF115">
    <property type="entry name" value="3-OXOACYL-[ACYL-CARRIER-PROTEIN] REDUCTASE FABG"/>
    <property type="match status" value="1"/>
</dbReference>
<evidence type="ECO:0000256" key="1">
    <source>
        <dbReference type="ARBA" id="ARBA00005194"/>
    </source>
</evidence>
<evidence type="ECO:0000313" key="12">
    <source>
        <dbReference type="EMBL" id="KAL0978643.1"/>
    </source>
</evidence>
<keyword evidence="7" id="KW-0443">Lipid metabolism</keyword>
<evidence type="ECO:0000256" key="2">
    <source>
        <dbReference type="ARBA" id="ARBA00006484"/>
    </source>
</evidence>
<comment type="pathway">
    <text evidence="1">Lipid metabolism; fatty acid biosynthesis.</text>
</comment>
<dbReference type="Proteomes" id="UP001557470">
    <property type="component" value="Unassembled WGS sequence"/>
</dbReference>
<dbReference type="GO" id="GO:0008168">
    <property type="term" value="F:methyltransferase activity"/>
    <property type="evidence" value="ECO:0007669"/>
    <property type="project" value="UniProtKB-KW"/>
</dbReference>
<dbReference type="AlphaFoldDB" id="A0ABD0WTS4"/>
<dbReference type="EC" id="1.1.1.250" evidence="10"/>
<dbReference type="GO" id="GO:0047038">
    <property type="term" value="F:D-arabinitol 2-dehydrogenase activity"/>
    <property type="evidence" value="ECO:0007669"/>
    <property type="project" value="UniProtKB-EC"/>
</dbReference>
<keyword evidence="6" id="KW-0560">Oxidoreductase</keyword>
<keyword evidence="13" id="KW-1185">Reference proteome</keyword>
<dbReference type="GO" id="GO:0006633">
    <property type="term" value="P:fatty acid biosynthetic process"/>
    <property type="evidence" value="ECO:0007669"/>
    <property type="project" value="UniProtKB-KW"/>
</dbReference>
<keyword evidence="7" id="KW-0276">Fatty acid metabolism</keyword>
<accession>A0ABD0WTS4</accession>
<dbReference type="Pfam" id="PF01596">
    <property type="entry name" value="Methyltransf_3"/>
    <property type="match status" value="1"/>
</dbReference>
<comment type="caution">
    <text evidence="12">The sequence shown here is derived from an EMBL/GenBank/DDBJ whole genome shotgun (WGS) entry which is preliminary data.</text>
</comment>
<dbReference type="InterPro" id="IPR002935">
    <property type="entry name" value="SAM_O-MeTrfase"/>
</dbReference>
<dbReference type="PRINTS" id="PR00081">
    <property type="entry name" value="GDHRDH"/>
</dbReference>
<dbReference type="Gene3D" id="3.40.50.150">
    <property type="entry name" value="Vaccinia Virus protein VP39"/>
    <property type="match status" value="1"/>
</dbReference>
<dbReference type="EMBL" id="JAGEUA010000005">
    <property type="protein sequence ID" value="KAL0978643.1"/>
    <property type="molecule type" value="Genomic_DNA"/>
</dbReference>
<evidence type="ECO:0000256" key="10">
    <source>
        <dbReference type="ARBA" id="ARBA00066831"/>
    </source>
</evidence>
<evidence type="ECO:0000256" key="8">
    <source>
        <dbReference type="ARBA" id="ARBA00023453"/>
    </source>
</evidence>
<dbReference type="GO" id="GO:0005975">
    <property type="term" value="P:carbohydrate metabolic process"/>
    <property type="evidence" value="ECO:0007669"/>
    <property type="project" value="UniProtKB-ARBA"/>
</dbReference>
<dbReference type="PRINTS" id="PR00080">
    <property type="entry name" value="SDRFAMILY"/>
</dbReference>
<dbReference type="GO" id="GO:0032259">
    <property type="term" value="P:methylation"/>
    <property type="evidence" value="ECO:0007669"/>
    <property type="project" value="UniProtKB-KW"/>
</dbReference>
<dbReference type="PROSITE" id="PS51682">
    <property type="entry name" value="SAM_OMT_I"/>
    <property type="match status" value="1"/>
</dbReference>
<organism evidence="12 13">
    <name type="scientific">Umbra pygmaea</name>
    <name type="common">Eastern mudminnow</name>
    <dbReference type="NCBI Taxonomy" id="75934"/>
    <lineage>
        <taxon>Eukaryota</taxon>
        <taxon>Metazoa</taxon>
        <taxon>Chordata</taxon>
        <taxon>Craniata</taxon>
        <taxon>Vertebrata</taxon>
        <taxon>Euteleostomi</taxon>
        <taxon>Actinopterygii</taxon>
        <taxon>Neopterygii</taxon>
        <taxon>Teleostei</taxon>
        <taxon>Protacanthopterygii</taxon>
        <taxon>Esociformes</taxon>
        <taxon>Umbridae</taxon>
        <taxon>Umbra</taxon>
    </lineage>
</organism>
<reference evidence="12 13" key="1">
    <citation type="submission" date="2024-06" db="EMBL/GenBank/DDBJ databases">
        <authorList>
            <person name="Pan Q."/>
            <person name="Wen M."/>
            <person name="Jouanno E."/>
            <person name="Zahm M."/>
            <person name="Klopp C."/>
            <person name="Cabau C."/>
            <person name="Louis A."/>
            <person name="Berthelot C."/>
            <person name="Parey E."/>
            <person name="Roest Crollius H."/>
            <person name="Montfort J."/>
            <person name="Robinson-Rechavi M."/>
            <person name="Bouchez O."/>
            <person name="Lampietro C."/>
            <person name="Lopez Roques C."/>
            <person name="Donnadieu C."/>
            <person name="Postlethwait J."/>
            <person name="Bobe J."/>
            <person name="Verreycken H."/>
            <person name="Guiguen Y."/>
        </authorList>
    </citation>
    <scope>NUCLEOTIDE SEQUENCE [LARGE SCALE GENOMIC DNA]</scope>
    <source>
        <strain evidence="12">Up_M1</strain>
        <tissue evidence="12">Testis</tissue>
    </source>
</reference>
<dbReference type="InterPro" id="IPR036291">
    <property type="entry name" value="NAD(P)-bd_dom_sf"/>
</dbReference>
<sequence length="551" mass="60397">MQTVKVSDTPMEFICEFLTKAKEIADGNSNIPEELRVNLQKALDIACSLDGYLEKMSSQESAPLAELYKKSMEHNWDKVFEEGKTQFRLPKECITGLVEGQTLKMLVHMSKARRILEIGMFTGYGALSMAEGLPTDGSLVACELEPYLKEFAQPIFDKSPHGKKITVKIGSAMDTLKELAAAGEQFDMVFIDADKSNYINYYKFILDNNLLHLSGVLCVDNSLFKAKVYLKGTTDPNALALQDFNQFVSSDPRVEQVIVPLRDGISLIRRVPVTPAWAGTQKKVTDDEVFWGVNGRSILDRMRLDGKVAYVTGAGQGIGRAFAHALGEAGAKVAVVDQDQLKAECVAEELKLKGIHCIAITADISKLADVEVMIDSIVSKWGKIHIACNNAGINMNSASEDTTLEEWDKTFSVNLRGTFLCCQAAGRVMLNQGYGKIINTASMASLIVPHPQKQLAYNTSKAGVVKLTQTLGTEWIDRGVRVNCISPGIVDTPLIHSESLRPLVQRWLSDIPAGRLALVTDLQAAVVYLASDASNYMTGHNLVIEGGQSLW</sequence>
<evidence type="ECO:0000256" key="3">
    <source>
        <dbReference type="ARBA" id="ARBA00022603"/>
    </source>
</evidence>
<keyword evidence="3" id="KW-0489">Methyltransferase</keyword>
<keyword evidence="4" id="KW-0808">Transferase</keyword>
<evidence type="ECO:0000256" key="6">
    <source>
        <dbReference type="ARBA" id="ARBA00023002"/>
    </source>
</evidence>
<evidence type="ECO:0000256" key="7">
    <source>
        <dbReference type="ARBA" id="ARBA00023160"/>
    </source>
</evidence>
<gene>
    <name evidence="12" type="ORF">UPYG_G00173260</name>
</gene>
<dbReference type="InterPro" id="IPR002347">
    <property type="entry name" value="SDR_fam"/>
</dbReference>
<keyword evidence="7" id="KW-0444">Lipid biosynthesis</keyword>
<protein>
    <recommendedName>
        <fullName evidence="11">D-arabinitol 2-dehydrogenase [ribulose-forming]</fullName>
        <ecNumber evidence="10">1.1.1.250</ecNumber>
    </recommendedName>
</protein>
<dbReference type="SUPFAM" id="SSF53335">
    <property type="entry name" value="S-adenosyl-L-methionine-dependent methyltransferases"/>
    <property type="match status" value="1"/>
</dbReference>
<comment type="similarity">
    <text evidence="2">Belongs to the short-chain dehydrogenases/reductases (SDR) family.</text>
</comment>
<evidence type="ECO:0000256" key="9">
    <source>
        <dbReference type="ARBA" id="ARBA00060719"/>
    </source>
</evidence>
<dbReference type="Gene3D" id="3.40.50.720">
    <property type="entry name" value="NAD(P)-binding Rossmann-like Domain"/>
    <property type="match status" value="1"/>
</dbReference>
<keyword evidence="7" id="KW-0275">Fatty acid biosynthesis</keyword>
<proteinExistence type="inferred from homology"/>